<gene>
    <name evidence="1" type="ORF">CN585_29845</name>
</gene>
<feature type="non-terminal residue" evidence="1">
    <location>
        <position position="1"/>
    </location>
</feature>
<comment type="caution">
    <text evidence="1">The sequence shown here is derived from an EMBL/GenBank/DDBJ whole genome shotgun (WGS) entry which is preliminary data.</text>
</comment>
<evidence type="ECO:0000313" key="1">
    <source>
        <dbReference type="EMBL" id="PEP87325.1"/>
    </source>
</evidence>
<reference evidence="1 2" key="1">
    <citation type="submission" date="2017-09" db="EMBL/GenBank/DDBJ databases">
        <title>Large-scale bioinformatics analysis of Bacillus genomes uncovers conserved roles of natural products in bacterial physiology.</title>
        <authorList>
            <consortium name="Agbiome Team Llc"/>
            <person name="Bleich R.M."/>
            <person name="Grubbs K.J."/>
            <person name="Santa Maria K.C."/>
            <person name="Allen S.E."/>
            <person name="Farag S."/>
            <person name="Shank E.A."/>
            <person name="Bowers A."/>
        </authorList>
    </citation>
    <scope>NUCLEOTIDE SEQUENCE [LARGE SCALE GENOMIC DNA]</scope>
    <source>
        <strain evidence="1 2">AFS021349</strain>
    </source>
</reference>
<organism evidence="1 2">
    <name type="scientific">Bacillus toyonensis</name>
    <dbReference type="NCBI Taxonomy" id="155322"/>
    <lineage>
        <taxon>Bacteria</taxon>
        <taxon>Bacillati</taxon>
        <taxon>Bacillota</taxon>
        <taxon>Bacilli</taxon>
        <taxon>Bacillales</taxon>
        <taxon>Bacillaceae</taxon>
        <taxon>Bacillus</taxon>
        <taxon>Bacillus cereus group</taxon>
    </lineage>
</organism>
<sequence length="74" mass="8529">GGNEMNQKAYELREKRLVEYLGAKVVANFVIATRKEIERHQLDVLPSDILQALLQHVGEIVELQRPYDHEESSL</sequence>
<dbReference type="EMBL" id="NUBY01000321">
    <property type="protein sequence ID" value="PEP87325.1"/>
    <property type="molecule type" value="Genomic_DNA"/>
</dbReference>
<evidence type="ECO:0000313" key="2">
    <source>
        <dbReference type="Proteomes" id="UP000220841"/>
    </source>
</evidence>
<dbReference type="AlphaFoldDB" id="A0A2A8H4C4"/>
<dbReference type="Proteomes" id="UP000220841">
    <property type="component" value="Unassembled WGS sequence"/>
</dbReference>
<protein>
    <submittedName>
        <fullName evidence="1">Uncharacterized protein</fullName>
    </submittedName>
</protein>
<name>A0A2A8H4C4_9BACI</name>
<proteinExistence type="predicted"/>
<accession>A0A2A8H4C4</accession>